<dbReference type="GO" id="GO:0008757">
    <property type="term" value="F:S-adenosylmethionine-dependent methyltransferase activity"/>
    <property type="evidence" value="ECO:0007669"/>
    <property type="project" value="InterPro"/>
</dbReference>
<keyword evidence="2 7" id="KW-0808">Transferase</keyword>
<feature type="region of interest" description="Disordered" evidence="5">
    <location>
        <begin position="325"/>
        <end position="356"/>
    </location>
</feature>
<evidence type="ECO:0000313" key="8">
    <source>
        <dbReference type="Proteomes" id="UP000366819"/>
    </source>
</evidence>
<dbReference type="InterPro" id="IPR050903">
    <property type="entry name" value="Bact_Chemotaxis_MeTrfase"/>
</dbReference>
<dbReference type="PANTHER" id="PTHR24422:SF19">
    <property type="entry name" value="CHEMOTAXIS PROTEIN METHYLTRANSFERASE"/>
    <property type="match status" value="1"/>
</dbReference>
<dbReference type="EMBL" id="CABPSN010000002">
    <property type="protein sequence ID" value="VVD84366.1"/>
    <property type="molecule type" value="Genomic_DNA"/>
</dbReference>
<dbReference type="InterPro" id="IPR022642">
    <property type="entry name" value="CheR_C"/>
</dbReference>
<gene>
    <name evidence="7" type="ORF">PAQ31011_01285</name>
</gene>
<feature type="domain" description="CheR-type methyltransferase" evidence="6">
    <location>
        <begin position="1"/>
        <end position="258"/>
    </location>
</feature>
<evidence type="ECO:0000256" key="5">
    <source>
        <dbReference type="SAM" id="MobiDB-lite"/>
    </source>
</evidence>
<dbReference type="Gene3D" id="1.25.40.10">
    <property type="entry name" value="Tetratricopeptide repeat domain"/>
    <property type="match status" value="1"/>
</dbReference>
<dbReference type="Gene3D" id="3.40.50.150">
    <property type="entry name" value="Vaccinia Virus protein VP39"/>
    <property type="match status" value="1"/>
</dbReference>
<keyword evidence="8" id="KW-1185">Reference proteome</keyword>
<dbReference type="InterPro" id="IPR011990">
    <property type="entry name" value="TPR-like_helical_dom_sf"/>
</dbReference>
<evidence type="ECO:0000256" key="1">
    <source>
        <dbReference type="ARBA" id="ARBA00022603"/>
    </source>
</evidence>
<organism evidence="7 8">
    <name type="scientific">Pandoraea aquatica</name>
    <dbReference type="NCBI Taxonomy" id="2508290"/>
    <lineage>
        <taxon>Bacteria</taxon>
        <taxon>Pseudomonadati</taxon>
        <taxon>Pseudomonadota</taxon>
        <taxon>Betaproteobacteria</taxon>
        <taxon>Burkholderiales</taxon>
        <taxon>Burkholderiaceae</taxon>
        <taxon>Pandoraea</taxon>
    </lineage>
</organism>
<dbReference type="RefSeq" id="WP_150575052.1">
    <property type="nucleotide sequence ID" value="NZ_CABPSN010000002.1"/>
</dbReference>
<feature type="compositionally biased region" description="Low complexity" evidence="5">
    <location>
        <begin position="325"/>
        <end position="338"/>
    </location>
</feature>
<keyword evidence="3" id="KW-0949">S-adenosyl-L-methionine</keyword>
<dbReference type="Pfam" id="PF01739">
    <property type="entry name" value="CheR"/>
    <property type="match status" value="1"/>
</dbReference>
<dbReference type="Pfam" id="PF14559">
    <property type="entry name" value="TPR_19"/>
    <property type="match status" value="1"/>
</dbReference>
<dbReference type="PROSITE" id="PS50123">
    <property type="entry name" value="CHER"/>
    <property type="match status" value="1"/>
</dbReference>
<feature type="region of interest" description="Disordered" evidence="5">
    <location>
        <begin position="479"/>
        <end position="513"/>
    </location>
</feature>
<reference evidence="7 8" key="1">
    <citation type="submission" date="2019-08" db="EMBL/GenBank/DDBJ databases">
        <authorList>
            <person name="Peeters C."/>
        </authorList>
    </citation>
    <scope>NUCLEOTIDE SEQUENCE [LARGE SCALE GENOMIC DNA]</scope>
    <source>
        <strain evidence="7 8">LMG 31011</strain>
    </source>
</reference>
<dbReference type="OrthoDB" id="9816309at2"/>
<accession>A0A5E4T7Y0</accession>
<proteinExistence type="predicted"/>
<evidence type="ECO:0000259" key="6">
    <source>
        <dbReference type="PROSITE" id="PS50123"/>
    </source>
</evidence>
<feature type="compositionally biased region" description="Polar residues" evidence="5">
    <location>
        <begin position="339"/>
        <end position="351"/>
    </location>
</feature>
<dbReference type="AlphaFoldDB" id="A0A5E4T7Y0"/>
<dbReference type="PRINTS" id="PR00996">
    <property type="entry name" value="CHERMTFRASE"/>
</dbReference>
<feature type="repeat" description="TPR" evidence="4">
    <location>
        <begin position="422"/>
        <end position="455"/>
    </location>
</feature>
<dbReference type="InterPro" id="IPR000780">
    <property type="entry name" value="CheR_MeTrfase"/>
</dbReference>
<dbReference type="InterPro" id="IPR029063">
    <property type="entry name" value="SAM-dependent_MTases_sf"/>
</dbReference>
<keyword evidence="1 7" id="KW-0489">Methyltransferase</keyword>
<dbReference type="SUPFAM" id="SSF48452">
    <property type="entry name" value="TPR-like"/>
    <property type="match status" value="1"/>
</dbReference>
<evidence type="ECO:0000256" key="4">
    <source>
        <dbReference type="PROSITE-ProRule" id="PRU00339"/>
    </source>
</evidence>
<dbReference type="Proteomes" id="UP000366819">
    <property type="component" value="Unassembled WGS sequence"/>
</dbReference>
<sequence length="513" mass="56290">MSHVRDIERLLYDTMGLDAETLGANAIERAIRVRLAALSAASPDMPDMHDAPPYTRYWQRLQQSPQELQALIEAVVVPETWFFRHRDAFTALTQMVHDERESRRGTAREGQALRLLSLPCSTGEEPYSMAMTMFDAGLGANDFTIDALDISERALTVAREGLYGRNSFRGPPGTMLFRDRYFTPEDESFRVISALRTQVRWHSGNLFDPSLVDRLGTFDYVFFRNVLIYFDRDGQRRAIAALEQLMRMGATLFAGPAEGGTLTSNGLAPTGHVQAFSFRVAGPVRDVQTSAAGLSRPTGTLDAFRPTPPVSALDAVTQHRVTSPHVSHVVPTPSPFSSAQAQAPLPTSTGAGPSRTFAPLTSTPITPPPESPRPGVFQHIDATEKTDIAVQLTQAQTAADAGDFVRAVALCRAVLAVDRANAQAEYLLGLVEDARGDAQGALIHYRRALYLEPGHYEALVHCAALLDARGDATGARRLLERAERTEPTQRASTTSRTTTQSHDQTHRHGNRHR</sequence>
<evidence type="ECO:0000256" key="3">
    <source>
        <dbReference type="ARBA" id="ARBA00022691"/>
    </source>
</evidence>
<protein>
    <submittedName>
        <fullName evidence="7">CheR-type MCP methyltransferase</fullName>
    </submittedName>
</protein>
<dbReference type="PROSITE" id="PS50005">
    <property type="entry name" value="TPR"/>
    <property type="match status" value="1"/>
</dbReference>
<feature type="compositionally biased region" description="Low complexity" evidence="5">
    <location>
        <begin position="488"/>
        <end position="502"/>
    </location>
</feature>
<keyword evidence="4" id="KW-0802">TPR repeat</keyword>
<dbReference type="SMART" id="SM00028">
    <property type="entry name" value="TPR"/>
    <property type="match status" value="3"/>
</dbReference>
<evidence type="ECO:0000313" key="7">
    <source>
        <dbReference type="EMBL" id="VVD84366.1"/>
    </source>
</evidence>
<dbReference type="SMART" id="SM00138">
    <property type="entry name" value="MeTrc"/>
    <property type="match status" value="1"/>
</dbReference>
<dbReference type="PANTHER" id="PTHR24422">
    <property type="entry name" value="CHEMOTAXIS PROTEIN METHYLTRANSFERASE"/>
    <property type="match status" value="1"/>
</dbReference>
<name>A0A5E4T7Y0_9BURK</name>
<dbReference type="GO" id="GO:0032259">
    <property type="term" value="P:methylation"/>
    <property type="evidence" value="ECO:0007669"/>
    <property type="project" value="UniProtKB-KW"/>
</dbReference>
<evidence type="ECO:0000256" key="2">
    <source>
        <dbReference type="ARBA" id="ARBA00022679"/>
    </source>
</evidence>
<dbReference type="InterPro" id="IPR019734">
    <property type="entry name" value="TPR_rpt"/>
</dbReference>
<dbReference type="SUPFAM" id="SSF53335">
    <property type="entry name" value="S-adenosyl-L-methionine-dependent methyltransferases"/>
    <property type="match status" value="1"/>
</dbReference>